<dbReference type="OrthoDB" id="100605at2"/>
<organism evidence="14 15">
    <name type="scientific">Segetibacter aerophilus</name>
    <dbReference type="NCBI Taxonomy" id="670293"/>
    <lineage>
        <taxon>Bacteria</taxon>
        <taxon>Pseudomonadati</taxon>
        <taxon>Bacteroidota</taxon>
        <taxon>Chitinophagia</taxon>
        <taxon>Chitinophagales</taxon>
        <taxon>Chitinophagaceae</taxon>
        <taxon>Segetibacter</taxon>
    </lineage>
</organism>
<comment type="similarity">
    <text evidence="3">Belongs to the peptidase M1 family.</text>
</comment>
<dbReference type="GO" id="GO:0006508">
    <property type="term" value="P:proteolysis"/>
    <property type="evidence" value="ECO:0007669"/>
    <property type="project" value="UniProtKB-KW"/>
</dbReference>
<dbReference type="GO" id="GO:0070006">
    <property type="term" value="F:metalloaminopeptidase activity"/>
    <property type="evidence" value="ECO:0007669"/>
    <property type="project" value="TreeGrafter"/>
</dbReference>
<accession>A0A512BHT4</accession>
<feature type="signal peptide" evidence="11">
    <location>
        <begin position="1"/>
        <end position="19"/>
    </location>
</feature>
<keyword evidence="11" id="KW-0732">Signal</keyword>
<evidence type="ECO:0000313" key="14">
    <source>
        <dbReference type="EMBL" id="GEO11522.1"/>
    </source>
</evidence>
<dbReference type="GO" id="GO:0016285">
    <property type="term" value="F:alanyl aminopeptidase activity"/>
    <property type="evidence" value="ECO:0007669"/>
    <property type="project" value="UniProtKB-EC"/>
</dbReference>
<feature type="domain" description="Aminopeptidase N-like N-terminal" evidence="13">
    <location>
        <begin position="138"/>
        <end position="209"/>
    </location>
</feature>
<keyword evidence="10" id="KW-0482">Metalloprotease</keyword>
<keyword evidence="15" id="KW-1185">Reference proteome</keyword>
<dbReference type="InterPro" id="IPR027268">
    <property type="entry name" value="Peptidase_M4/M1_CTD_sf"/>
</dbReference>
<dbReference type="Gene3D" id="1.10.390.10">
    <property type="entry name" value="Neutral Protease Domain 2"/>
    <property type="match status" value="1"/>
</dbReference>
<evidence type="ECO:0000256" key="9">
    <source>
        <dbReference type="ARBA" id="ARBA00022833"/>
    </source>
</evidence>
<gene>
    <name evidence="14" type="ORF">SAE01_40180</name>
</gene>
<dbReference type="InterPro" id="IPR042097">
    <property type="entry name" value="Aminopeptidase_N-like_N_sf"/>
</dbReference>
<dbReference type="EC" id="3.4.11.2" evidence="4"/>
<feature type="domain" description="Peptidase M1 membrane alanine aminopeptidase" evidence="12">
    <location>
        <begin position="251"/>
        <end position="463"/>
    </location>
</feature>
<evidence type="ECO:0000256" key="5">
    <source>
        <dbReference type="ARBA" id="ARBA00015611"/>
    </source>
</evidence>
<evidence type="ECO:0000256" key="7">
    <source>
        <dbReference type="ARBA" id="ARBA00022723"/>
    </source>
</evidence>
<evidence type="ECO:0000256" key="2">
    <source>
        <dbReference type="ARBA" id="ARBA00001947"/>
    </source>
</evidence>
<evidence type="ECO:0000256" key="1">
    <source>
        <dbReference type="ARBA" id="ARBA00000098"/>
    </source>
</evidence>
<reference evidence="14 15" key="1">
    <citation type="submission" date="2019-07" db="EMBL/GenBank/DDBJ databases">
        <title>Whole genome shotgun sequence of Segetibacter aerophilus NBRC 106135.</title>
        <authorList>
            <person name="Hosoyama A."/>
            <person name="Uohara A."/>
            <person name="Ohji S."/>
            <person name="Ichikawa N."/>
        </authorList>
    </citation>
    <scope>NUCLEOTIDE SEQUENCE [LARGE SCALE GENOMIC DNA]</scope>
    <source>
        <strain evidence="14 15">NBRC 106135</strain>
    </source>
</reference>
<evidence type="ECO:0000256" key="11">
    <source>
        <dbReference type="SAM" id="SignalP"/>
    </source>
</evidence>
<keyword evidence="6" id="KW-0645">Protease</keyword>
<evidence type="ECO:0000313" key="15">
    <source>
        <dbReference type="Proteomes" id="UP000321513"/>
    </source>
</evidence>
<dbReference type="GO" id="GO:0016020">
    <property type="term" value="C:membrane"/>
    <property type="evidence" value="ECO:0007669"/>
    <property type="project" value="TreeGrafter"/>
</dbReference>
<dbReference type="InterPro" id="IPR045357">
    <property type="entry name" value="Aminopeptidase_N-like_N"/>
</dbReference>
<dbReference type="Pfam" id="PF01433">
    <property type="entry name" value="Peptidase_M1"/>
    <property type="match status" value="1"/>
</dbReference>
<dbReference type="InterPro" id="IPR014782">
    <property type="entry name" value="Peptidase_M1_dom"/>
</dbReference>
<comment type="caution">
    <text evidence="14">The sequence shown here is derived from an EMBL/GenBank/DDBJ whole genome shotgun (WGS) entry which is preliminary data.</text>
</comment>
<keyword evidence="8" id="KW-0378">Hydrolase</keyword>
<dbReference type="GO" id="GO:0008270">
    <property type="term" value="F:zinc ion binding"/>
    <property type="evidence" value="ECO:0007669"/>
    <property type="project" value="InterPro"/>
</dbReference>
<keyword evidence="14" id="KW-0031">Aminopeptidase</keyword>
<evidence type="ECO:0000259" key="12">
    <source>
        <dbReference type="Pfam" id="PF01433"/>
    </source>
</evidence>
<feature type="chain" id="PRO_5021760468" description="Aminopeptidase N" evidence="11">
    <location>
        <begin position="20"/>
        <end position="684"/>
    </location>
</feature>
<evidence type="ECO:0000256" key="10">
    <source>
        <dbReference type="ARBA" id="ARBA00023049"/>
    </source>
</evidence>
<dbReference type="GO" id="GO:0005737">
    <property type="term" value="C:cytoplasm"/>
    <property type="evidence" value="ECO:0007669"/>
    <property type="project" value="TreeGrafter"/>
</dbReference>
<dbReference type="GO" id="GO:0042277">
    <property type="term" value="F:peptide binding"/>
    <property type="evidence" value="ECO:0007669"/>
    <property type="project" value="TreeGrafter"/>
</dbReference>
<comment type="cofactor">
    <cofactor evidence="2">
        <name>Zn(2+)</name>
        <dbReference type="ChEBI" id="CHEBI:29105"/>
    </cofactor>
</comment>
<dbReference type="Proteomes" id="UP000321513">
    <property type="component" value="Unassembled WGS sequence"/>
</dbReference>
<keyword evidence="7" id="KW-0479">Metal-binding</keyword>
<dbReference type="InterPro" id="IPR050344">
    <property type="entry name" value="Peptidase_M1_aminopeptidases"/>
</dbReference>
<name>A0A512BHT4_9BACT</name>
<evidence type="ECO:0000256" key="6">
    <source>
        <dbReference type="ARBA" id="ARBA00022670"/>
    </source>
</evidence>
<evidence type="ECO:0000256" key="8">
    <source>
        <dbReference type="ARBA" id="ARBA00022801"/>
    </source>
</evidence>
<evidence type="ECO:0000259" key="13">
    <source>
        <dbReference type="Pfam" id="PF17900"/>
    </source>
</evidence>
<dbReference type="PANTHER" id="PTHR11533:SF299">
    <property type="entry name" value="AMINOPEPTIDASE"/>
    <property type="match status" value="1"/>
</dbReference>
<dbReference type="Gene3D" id="2.60.40.1730">
    <property type="entry name" value="tricorn interacting facor f3 domain"/>
    <property type="match status" value="1"/>
</dbReference>
<dbReference type="InterPro" id="IPR001930">
    <property type="entry name" value="Peptidase_M1"/>
</dbReference>
<protein>
    <recommendedName>
        <fullName evidence="5">Aminopeptidase N</fullName>
        <ecNumber evidence="4">3.4.11.2</ecNumber>
    </recommendedName>
</protein>
<evidence type="ECO:0000256" key="4">
    <source>
        <dbReference type="ARBA" id="ARBA00012564"/>
    </source>
</evidence>
<dbReference type="AlphaFoldDB" id="A0A512BHT4"/>
<dbReference type="SUPFAM" id="SSF55486">
    <property type="entry name" value="Metalloproteases ('zincins'), catalytic domain"/>
    <property type="match status" value="1"/>
</dbReference>
<dbReference type="Pfam" id="PF17900">
    <property type="entry name" value="Peptidase_M1_N"/>
    <property type="match status" value="1"/>
</dbReference>
<dbReference type="EMBL" id="BJYT01000024">
    <property type="protein sequence ID" value="GEO11522.1"/>
    <property type="molecule type" value="Genomic_DNA"/>
</dbReference>
<proteinExistence type="inferred from homology"/>
<dbReference type="SUPFAM" id="SSF63737">
    <property type="entry name" value="Leukotriene A4 hydrolase N-terminal domain"/>
    <property type="match status" value="1"/>
</dbReference>
<dbReference type="PRINTS" id="PR00756">
    <property type="entry name" value="ALADIPTASE"/>
</dbReference>
<keyword evidence="9" id="KW-0862">Zinc</keyword>
<evidence type="ECO:0000256" key="3">
    <source>
        <dbReference type="ARBA" id="ARBA00010136"/>
    </source>
</evidence>
<dbReference type="CDD" id="cd09602">
    <property type="entry name" value="M1_APN"/>
    <property type="match status" value="1"/>
</dbReference>
<comment type="catalytic activity">
    <reaction evidence="1">
        <text>Release of an N-terminal amino acid, Xaa-|-Yaa- from a peptide, amide or arylamide. Xaa is preferably Ala, but may be most amino acids including Pro (slow action). When a terminal hydrophobic residue is followed by a prolyl residue, the two may be released as an intact Xaa-Pro dipeptide.</text>
        <dbReference type="EC" id="3.4.11.2"/>
    </reaction>
</comment>
<dbReference type="GO" id="GO:0043171">
    <property type="term" value="P:peptide catabolic process"/>
    <property type="evidence" value="ECO:0007669"/>
    <property type="project" value="TreeGrafter"/>
</dbReference>
<dbReference type="RefSeq" id="WP_147205629.1">
    <property type="nucleotide sequence ID" value="NZ_BJYT01000024.1"/>
</dbReference>
<dbReference type="GO" id="GO:0005615">
    <property type="term" value="C:extracellular space"/>
    <property type="evidence" value="ECO:0007669"/>
    <property type="project" value="TreeGrafter"/>
</dbReference>
<sequence>MRRFVLFSLLFSVFLNSFSQSTSLSTLVKKGVSDTLAQYRKQALSHINYNLSLNIPSKKQQAIVASEIISVDLAKNEFPLQIDFKEQRNRLKSLVVNGKEIPIVFTNEHILIDSRFLKIGTNLIETNFTAGNLSLNRNVDFLYTLLVPDRARTVFPCFDQPDLKATFKLSLTIPSAWAALTNAPLVDSVVAADTKTLNFAQSDTISTYLFSFVAGKFNSVSKNMDGRAMNFYHRETDTNKINFSIDSIFRIHKDALNFVEEYTQIQYPFKKFDFVAIPDFQYGGMEHVGAIDYKASSLFLDSGATKDQENARTNLIAHETSHMWFGDLVTMQWFNDVWMKEVFANFMADKASQVSQANNNYDLKLLIDHFPAAYGVDRTLGANTIRQPLLNLQEAGTLYGNIIYHKAPIMMRQLERLMGKDAFRDGLREYLSRYQFGNATWPDLISILDQHTTADLNKWNKVWVNKAGRPAINYSLETSNGYISKLTISQQGEYSPELILPQLFEIALVYPDKIEEYTVELDKPQMVLKAVEGKQAPLHILFNSSGQGYGLFPIDKKMLLHLSTLKSPVMRATAFINLYENMLSGKGVKPIQMLDFCTTQMPGESEELNLRLITNYISDIFWRLITPFKRVEIAKGLEAKLWDAMNAETAANKKKLLFKTFQSIALTKPAKDTLYEVCLVTIRS</sequence>
<dbReference type="PANTHER" id="PTHR11533">
    <property type="entry name" value="PROTEASE M1 ZINC METALLOPROTEASE"/>
    <property type="match status" value="1"/>
</dbReference>